<evidence type="ECO:0000313" key="5">
    <source>
        <dbReference type="EMBL" id="JAG30203.1"/>
    </source>
</evidence>
<dbReference type="InterPro" id="IPR038606">
    <property type="entry name" value="To_sf"/>
</dbReference>
<dbReference type="FunFam" id="3.15.10.30:FF:000001">
    <property type="entry name" value="Takeout-like protein 1"/>
    <property type="match status" value="1"/>
</dbReference>
<feature type="chain" id="PRO_5002052150" evidence="4">
    <location>
        <begin position="26"/>
        <end position="250"/>
    </location>
</feature>
<protein>
    <submittedName>
        <fullName evidence="5">Putative beta-carotene-binding protein</fullName>
    </submittedName>
</protein>
<dbReference type="PANTHER" id="PTHR11008:SF39">
    <property type="entry name" value="CIRCADIAN CLOCK-CONTROLLED PROTEIN-LIKE PROTEIN"/>
    <property type="match status" value="1"/>
</dbReference>
<reference evidence="5" key="1">
    <citation type="journal article" date="2014" name="PLoS ONE">
        <title>Transcriptome-Based Identification of ABC Transporters in the Western Tarnished Plant Bug Lygus hesperus.</title>
        <authorList>
            <person name="Hull J.J."/>
            <person name="Chaney K."/>
            <person name="Geib S.M."/>
            <person name="Fabrick J.A."/>
            <person name="Brent C.S."/>
            <person name="Walsh D."/>
            <person name="Lavine L.C."/>
        </authorList>
    </citation>
    <scope>NUCLEOTIDE SEQUENCE</scope>
</reference>
<proteinExistence type="inferred from homology"/>
<evidence type="ECO:0000256" key="2">
    <source>
        <dbReference type="ARBA" id="ARBA00023108"/>
    </source>
</evidence>
<dbReference type="SMART" id="SM00700">
    <property type="entry name" value="JHBP"/>
    <property type="match status" value="1"/>
</dbReference>
<evidence type="ECO:0000256" key="1">
    <source>
        <dbReference type="ARBA" id="ARBA00022729"/>
    </source>
</evidence>
<dbReference type="GO" id="GO:0005615">
    <property type="term" value="C:extracellular space"/>
    <property type="evidence" value="ECO:0007669"/>
    <property type="project" value="TreeGrafter"/>
</dbReference>
<dbReference type="Gene3D" id="3.15.10.30">
    <property type="entry name" value="Haemolymph juvenile hormone binding protein"/>
    <property type="match status" value="1"/>
</dbReference>
<dbReference type="PANTHER" id="PTHR11008">
    <property type="entry name" value="PROTEIN TAKEOUT-LIKE PROTEIN"/>
    <property type="match status" value="1"/>
</dbReference>
<reference evidence="5" key="2">
    <citation type="submission" date="2014-07" db="EMBL/GenBank/DDBJ databases">
        <authorList>
            <person name="Hull J."/>
        </authorList>
    </citation>
    <scope>NUCLEOTIDE SEQUENCE</scope>
</reference>
<name>A0A0A9YGH0_LYGHE</name>
<keyword evidence="2" id="KW-0090">Biological rhythms</keyword>
<dbReference type="Pfam" id="PF06585">
    <property type="entry name" value="JHBP"/>
    <property type="match status" value="1"/>
</dbReference>
<organism evidence="5">
    <name type="scientific">Lygus hesperus</name>
    <name type="common">Western plant bug</name>
    <dbReference type="NCBI Taxonomy" id="30085"/>
    <lineage>
        <taxon>Eukaryota</taxon>
        <taxon>Metazoa</taxon>
        <taxon>Ecdysozoa</taxon>
        <taxon>Arthropoda</taxon>
        <taxon>Hexapoda</taxon>
        <taxon>Insecta</taxon>
        <taxon>Pterygota</taxon>
        <taxon>Neoptera</taxon>
        <taxon>Paraneoptera</taxon>
        <taxon>Hemiptera</taxon>
        <taxon>Heteroptera</taxon>
        <taxon>Panheteroptera</taxon>
        <taxon>Cimicomorpha</taxon>
        <taxon>Miridae</taxon>
        <taxon>Mirini</taxon>
        <taxon>Lygus</taxon>
    </lineage>
</organism>
<sequence length="250" mass="28147">HSHGFSTMSFRTAFLVYLTFATTNAVIPDYIKVCKRNDPDLTGCIKNSIELLRPKFVQGIPELDIPAIEPLHMPELIFSRGGAFKAMANDIVVRGASNFVITDLDVDVDNIVYKASLHFPMISFDAMYEVDAKILAMPLKGRGPVQANATDIDGEAVIRGHKETQNGRTFVMFDELTLKLKMQNYHIRLENLFNGDKSLGEAINLALNDNKKELMNLFRPHAEEMAASVLLERANQVTKHFDYDELFPIE</sequence>
<dbReference type="AlphaFoldDB" id="A0A0A9YGH0"/>
<evidence type="ECO:0000256" key="3">
    <source>
        <dbReference type="ARBA" id="ARBA00060902"/>
    </source>
</evidence>
<gene>
    <name evidence="5" type="primary">PBCB_0</name>
    <name evidence="5" type="ORF">CM83_11582</name>
</gene>
<feature type="non-terminal residue" evidence="5">
    <location>
        <position position="1"/>
    </location>
</feature>
<dbReference type="InterPro" id="IPR010562">
    <property type="entry name" value="Haemolymph_juvenile_hormone-bd"/>
</dbReference>
<dbReference type="GO" id="GO:0007623">
    <property type="term" value="P:circadian rhythm"/>
    <property type="evidence" value="ECO:0007669"/>
    <property type="project" value="UniProtKB-ARBA"/>
</dbReference>
<keyword evidence="1 4" id="KW-0732">Signal</keyword>
<accession>A0A0A9YGH0</accession>
<comment type="similarity">
    <text evidence="3">Belongs to the TO family.</text>
</comment>
<feature type="signal peptide" evidence="4">
    <location>
        <begin position="1"/>
        <end position="25"/>
    </location>
</feature>
<dbReference type="EMBL" id="GBHO01013401">
    <property type="protein sequence ID" value="JAG30203.1"/>
    <property type="molecule type" value="Transcribed_RNA"/>
</dbReference>
<evidence type="ECO:0000256" key="4">
    <source>
        <dbReference type="SAM" id="SignalP"/>
    </source>
</evidence>